<dbReference type="GO" id="GO:0004672">
    <property type="term" value="F:protein kinase activity"/>
    <property type="evidence" value="ECO:0007669"/>
    <property type="project" value="InterPro"/>
</dbReference>
<feature type="compositionally biased region" description="Gly residues" evidence="4">
    <location>
        <begin position="646"/>
        <end position="660"/>
    </location>
</feature>
<feature type="region of interest" description="Disordered" evidence="4">
    <location>
        <begin position="1411"/>
        <end position="1437"/>
    </location>
</feature>
<feature type="compositionally biased region" description="Low complexity" evidence="4">
    <location>
        <begin position="941"/>
        <end position="951"/>
    </location>
</feature>
<feature type="compositionally biased region" description="Acidic residues" evidence="4">
    <location>
        <begin position="1158"/>
        <end position="1167"/>
    </location>
</feature>
<feature type="region of interest" description="Disordered" evidence="4">
    <location>
        <begin position="1003"/>
        <end position="1062"/>
    </location>
</feature>
<feature type="compositionally biased region" description="Acidic residues" evidence="4">
    <location>
        <begin position="1012"/>
        <end position="1021"/>
    </location>
</feature>
<feature type="domain" description="Protein kinase" evidence="5">
    <location>
        <begin position="35"/>
        <end position="307"/>
    </location>
</feature>
<comment type="subunit">
    <text evidence="1">Monomer.</text>
</comment>
<dbReference type="GO" id="GO:0005524">
    <property type="term" value="F:ATP binding"/>
    <property type="evidence" value="ECO:0007669"/>
    <property type="project" value="UniProtKB-KW"/>
</dbReference>
<feature type="compositionally biased region" description="Low complexity" evidence="4">
    <location>
        <begin position="564"/>
        <end position="575"/>
    </location>
</feature>
<dbReference type="PROSITE" id="PS50011">
    <property type="entry name" value="PROTEIN_KINASE_DOM"/>
    <property type="match status" value="1"/>
</dbReference>
<evidence type="ECO:0000256" key="3">
    <source>
        <dbReference type="ARBA" id="ARBA00022840"/>
    </source>
</evidence>
<evidence type="ECO:0000256" key="4">
    <source>
        <dbReference type="SAM" id="MobiDB-lite"/>
    </source>
</evidence>
<feature type="compositionally biased region" description="Polar residues" evidence="4">
    <location>
        <begin position="1141"/>
        <end position="1151"/>
    </location>
</feature>
<dbReference type="FunFam" id="1.10.510.10:FF:000571">
    <property type="entry name" value="Maternal embryonic leucine zipper kinase"/>
    <property type="match status" value="1"/>
</dbReference>
<evidence type="ECO:0000256" key="1">
    <source>
        <dbReference type="ARBA" id="ARBA00011245"/>
    </source>
</evidence>
<dbReference type="InterPro" id="IPR011009">
    <property type="entry name" value="Kinase-like_dom_sf"/>
</dbReference>
<dbReference type="Pfam" id="PF00069">
    <property type="entry name" value="Pkinase"/>
    <property type="match status" value="1"/>
</dbReference>
<feature type="compositionally biased region" description="Basic and acidic residues" evidence="4">
    <location>
        <begin position="1200"/>
        <end position="1214"/>
    </location>
</feature>
<feature type="region of interest" description="Disordered" evidence="4">
    <location>
        <begin position="1"/>
        <end position="31"/>
    </location>
</feature>
<feature type="compositionally biased region" description="Polar residues" evidence="4">
    <location>
        <begin position="421"/>
        <end position="434"/>
    </location>
</feature>
<sequence length="1437" mass="151459">MATSPSSPSPEPGAHKLPPLGPGRRFENPDTGHVYELGEQLGAGAAAVVFKCLLSGTDPPEYYAVKVIDLRQLRLKHDMKRERTKLKREVGILRSMRHPCIVNLVEVLETRDELFLVMELVEGGELFYKIVDKGTLSEDQARYVFFQVLEAVRYMHSHNVIHRDLKPENILVSGTTDAAGNFFKIKVADFGLAKLVKEGYSVAKTFVGTPQYWAPEVIEAANKGTSYTSAADMWSLGVLLYVMLGGTYPFDTRTGPVETLIANGSFHFRYASFKKVSAEAKNLISGLMTVNPDKRLKWGDLDTHPWLSAPFGPEVPPLPPLMDSTSATTRNSGEGGNTPPIHAGAILGGGSSHSHSAAAYAGGGGGANQRRHHQQHDHGNSRRHHHQQHPPPAAGTGVPRSPSPPPGIPQEAQDGPPAGNYRQTPHQMEEQTGSPPTAPQPAPPAAWWQHRVAEEPQQQQQQGHAGAPGAPQGPGGGPGPGPYGYPYGPYPPYWGWPPPPGPYWPQPGAAAPGAGAPQQQGGPETQNFAAPPGYPPPVAPYYYPPSGPPPPQQQKLPAASMQQAPAGGSSAHESPGGPPGGERERERAPDGVTTVTVTSPDHRPPEKVAKTESGHLGPAAAAAAGGGGGGPGHHPKSHTQSRTRPGQGGAQGGDEVGGNGESAARQVFNLNELYELQVSIATKFQLAYMAFRHHPVLARKIKHYAVECRTVQHNASAVITKFGKTCQSVLALLPDLELAVDQDEPALAIGFLEDVRKWVGQMKKDAQEVKETYSQVIRDVNTLVESARDAKRDVDSYVMSVAKAESTAAIPALPGREPQGALLGPEGSARGGAVDPPTPLFALTDGVVASDSSGGDALGSANANTTSGVSVSGGPGHPAIEGERETGRGGGVEALPSCPVVQRERPLTEESATAEGISASPRSGGGDGAVASPSPPTMFVSSSSSSSSSSSTGPGSNQHEAVGREREREREREGSQYDETMDDLRSTVKYQDIRERLMHQLRGLMTDKTDSEDAADGDGDEIGGRGARGAEGQHGLSRGGMSGDGGGEGSGDSPAGIGRPDDTVNDMLDLLFMTPGVLTAGRDIISQRVQAVQTRREQMLMKEIAQQAVVHDTGKGGAAASQAGEREGGPTGQARGRGAMQQITAGSSSSLGLVPMDDSGENFEDQEAERGSRTGTERERGGGGRPTQQESLGVTPGGGGREREGSGRWSDALRLDVALPAGSPPQSVRGGWTGTGAGGAAEDVEGVGGKGIHEGVTAVAVAPWETAVAVGGGAVLDPANAKGPDAKDAVQHAVLLATALQELRKVDLIIARFCDFWANMDSTIERLSQMKDHTERLVSFAHKPKLRERFNRRLAEYSSFWMVLAELCTHYVEDVAARSAKIYKFINAVDDQADQLDSMLAVSANLPADQRREVFNSGPPAAVPPQHQQQLSPPPPS</sequence>
<evidence type="ECO:0000313" key="6">
    <source>
        <dbReference type="EMBL" id="CEM22999.1"/>
    </source>
</evidence>
<feature type="compositionally biased region" description="Pro residues" evidence="4">
    <location>
        <begin position="477"/>
        <end position="505"/>
    </location>
</feature>
<feature type="compositionally biased region" description="Low complexity" evidence="4">
    <location>
        <begin position="614"/>
        <end position="623"/>
    </location>
</feature>
<feature type="compositionally biased region" description="Basic and acidic residues" evidence="4">
    <location>
        <begin position="961"/>
        <end position="975"/>
    </location>
</feature>
<evidence type="ECO:0000256" key="2">
    <source>
        <dbReference type="ARBA" id="ARBA00022741"/>
    </source>
</evidence>
<dbReference type="VEuPathDB" id="CryptoDB:Cvel_20150"/>
<proteinExistence type="predicted"/>
<feature type="region of interest" description="Disordered" evidence="4">
    <location>
        <begin position="1111"/>
        <end position="1246"/>
    </location>
</feature>
<organism evidence="6">
    <name type="scientific">Chromera velia CCMP2878</name>
    <dbReference type="NCBI Taxonomy" id="1169474"/>
    <lineage>
        <taxon>Eukaryota</taxon>
        <taxon>Sar</taxon>
        <taxon>Alveolata</taxon>
        <taxon>Colpodellida</taxon>
        <taxon>Chromeraceae</taxon>
        <taxon>Chromera</taxon>
    </lineage>
</organism>
<gene>
    <name evidence="6" type="ORF">Cvel_20150</name>
</gene>
<accession>A0A0G4G422</accession>
<keyword evidence="3" id="KW-0067">ATP-binding</keyword>
<dbReference type="SMART" id="SM00220">
    <property type="entry name" value="S_TKc"/>
    <property type="match status" value="1"/>
</dbReference>
<dbReference type="InterPro" id="IPR000719">
    <property type="entry name" value="Prot_kinase_dom"/>
</dbReference>
<dbReference type="PROSITE" id="PS00108">
    <property type="entry name" value="PROTEIN_KINASE_ST"/>
    <property type="match status" value="1"/>
</dbReference>
<feature type="compositionally biased region" description="Pro residues" evidence="4">
    <location>
        <begin position="532"/>
        <end position="552"/>
    </location>
</feature>
<dbReference type="Gene3D" id="1.10.510.10">
    <property type="entry name" value="Transferase(Phosphotransferase) domain 1"/>
    <property type="match status" value="1"/>
</dbReference>
<feature type="compositionally biased region" description="Basic and acidic residues" evidence="4">
    <location>
        <begin position="600"/>
        <end position="613"/>
    </location>
</feature>
<keyword evidence="2" id="KW-0547">Nucleotide-binding</keyword>
<protein>
    <recommendedName>
        <fullName evidence="5">Protein kinase domain-containing protein</fullName>
    </recommendedName>
</protein>
<reference evidence="6" key="1">
    <citation type="submission" date="2014-11" db="EMBL/GenBank/DDBJ databases">
        <authorList>
            <person name="Otto D Thomas"/>
            <person name="Naeem Raeece"/>
        </authorList>
    </citation>
    <scope>NUCLEOTIDE SEQUENCE</scope>
</reference>
<feature type="compositionally biased region" description="Low complexity" evidence="4">
    <location>
        <begin position="849"/>
        <end position="870"/>
    </location>
</feature>
<feature type="compositionally biased region" description="Low complexity" evidence="4">
    <location>
        <begin position="506"/>
        <end position="523"/>
    </location>
</feature>
<dbReference type="EMBL" id="CDMZ01000870">
    <property type="protein sequence ID" value="CEM22999.1"/>
    <property type="molecule type" value="Genomic_DNA"/>
</dbReference>
<feature type="region of interest" description="Disordered" evidence="4">
    <location>
        <begin position="812"/>
        <end position="986"/>
    </location>
</feature>
<dbReference type="SUPFAM" id="SSF56112">
    <property type="entry name" value="Protein kinase-like (PK-like)"/>
    <property type="match status" value="1"/>
</dbReference>
<name>A0A0G4G422_9ALVE</name>
<feature type="region of interest" description="Disordered" evidence="4">
    <location>
        <begin position="310"/>
        <end position="661"/>
    </location>
</feature>
<dbReference type="CDD" id="cd05117">
    <property type="entry name" value="STKc_CAMK"/>
    <property type="match status" value="1"/>
</dbReference>
<feature type="compositionally biased region" description="Polar residues" evidence="4">
    <location>
        <begin position="323"/>
        <end position="332"/>
    </location>
</feature>
<feature type="compositionally biased region" description="Low complexity" evidence="4">
    <location>
        <begin position="456"/>
        <end position="470"/>
    </location>
</feature>
<feature type="compositionally biased region" description="Basic residues" evidence="4">
    <location>
        <begin position="369"/>
        <end position="388"/>
    </location>
</feature>
<feature type="compositionally biased region" description="Basic and acidic residues" evidence="4">
    <location>
        <begin position="1168"/>
        <end position="1182"/>
    </location>
</feature>
<dbReference type="InterPro" id="IPR008271">
    <property type="entry name" value="Ser/Thr_kinase_AS"/>
</dbReference>
<dbReference type="PANTHER" id="PTHR24347">
    <property type="entry name" value="SERINE/THREONINE-PROTEIN KINASE"/>
    <property type="match status" value="1"/>
</dbReference>
<evidence type="ECO:0000259" key="5">
    <source>
        <dbReference type="PROSITE" id="PS50011"/>
    </source>
</evidence>
<feature type="compositionally biased region" description="Gly residues" evidence="4">
    <location>
        <begin position="1037"/>
        <end position="1050"/>
    </location>
</feature>